<dbReference type="InterPro" id="IPR006522">
    <property type="entry name" value="Phage_virion_morphogenesis"/>
</dbReference>
<accession>A0ABZ2F996</accession>
<dbReference type="RefSeq" id="WP_198321662.1">
    <property type="nucleotide sequence ID" value="NZ_CP104311.1"/>
</dbReference>
<evidence type="ECO:0000313" key="2">
    <source>
        <dbReference type="EMBL" id="WWF02866.1"/>
    </source>
</evidence>
<dbReference type="EMBL" id="CP104311">
    <property type="protein sequence ID" value="WWF00798.1"/>
    <property type="molecule type" value="Genomic_DNA"/>
</dbReference>
<dbReference type="Pfam" id="PF05069">
    <property type="entry name" value="Phage_tail_S"/>
    <property type="match status" value="1"/>
</dbReference>
<protein>
    <submittedName>
        <fullName evidence="2">Phage virion morphogenesis protein</fullName>
    </submittedName>
</protein>
<evidence type="ECO:0000313" key="1">
    <source>
        <dbReference type="EMBL" id="WWF00798.1"/>
    </source>
</evidence>
<proteinExistence type="predicted"/>
<dbReference type="Proteomes" id="UP001359308">
    <property type="component" value="Chromosome"/>
</dbReference>
<name>A0ABZ2F996_METCP</name>
<gene>
    <name evidence="2" type="ORF">N4J17_04425</name>
    <name evidence="1" type="ORF">N4J17_09910</name>
</gene>
<dbReference type="NCBIfam" id="TIGR01635">
    <property type="entry name" value="tail_comp_S"/>
    <property type="match status" value="1"/>
</dbReference>
<keyword evidence="3" id="KW-1185">Reference proteome</keyword>
<organism evidence="2 3">
    <name type="scientific">Methylococcus capsulatus</name>
    <dbReference type="NCBI Taxonomy" id="414"/>
    <lineage>
        <taxon>Bacteria</taxon>
        <taxon>Pseudomonadati</taxon>
        <taxon>Pseudomonadota</taxon>
        <taxon>Gammaproteobacteria</taxon>
        <taxon>Methylococcales</taxon>
        <taxon>Methylococcaceae</taxon>
        <taxon>Methylococcus</taxon>
    </lineage>
</organism>
<evidence type="ECO:0000313" key="3">
    <source>
        <dbReference type="Proteomes" id="UP001359308"/>
    </source>
</evidence>
<sequence>MAGTFIRVDDENARTALAELARLIGNPEAALRDIGAYLERSHDERFAAGEAPDGSKWAPLSESYRAIKPQHQDKVLVLEGHLRNSLHYQIEDDGLLFGTDRIYGAVHQFGAAMGEFGRYYQLSRLKYDKNDFRRHAGSKKGHPIPWGDIPARPFVGLSDADREEIAAILEEHIQAAIG</sequence>
<dbReference type="EMBL" id="CP104311">
    <property type="protein sequence ID" value="WWF02866.1"/>
    <property type="molecule type" value="Genomic_DNA"/>
</dbReference>
<reference evidence="2 3" key="1">
    <citation type="submission" date="2022-09" db="EMBL/GenBank/DDBJ databases">
        <authorList>
            <person name="Giprobiosintez L."/>
        </authorList>
    </citation>
    <scope>NUCLEOTIDE SEQUENCE [LARGE SCALE GENOMIC DNA]</scope>
    <source>
        <strain evidence="2">VKPM-B-12549</strain>
        <strain evidence="3">VKPM-B-12549 (GBS-15)</strain>
    </source>
</reference>